<feature type="transmembrane region" description="Helical" evidence="14">
    <location>
        <begin position="276"/>
        <end position="296"/>
    </location>
</feature>
<evidence type="ECO:0000256" key="4">
    <source>
        <dbReference type="ARBA" id="ARBA00022514"/>
    </source>
</evidence>
<feature type="region of interest" description="Disordered" evidence="13">
    <location>
        <begin position="1169"/>
        <end position="1418"/>
    </location>
</feature>
<feature type="compositionally biased region" description="Polar residues" evidence="13">
    <location>
        <begin position="1059"/>
        <end position="1072"/>
    </location>
</feature>
<feature type="transmembrane region" description="Helical" evidence="14">
    <location>
        <begin position="86"/>
        <end position="107"/>
    </location>
</feature>
<dbReference type="CDD" id="cd06762">
    <property type="entry name" value="PDZ6_PDZD2-PDZ3_hPro-IL-16-like"/>
    <property type="match status" value="1"/>
</dbReference>
<evidence type="ECO:0000256" key="9">
    <source>
        <dbReference type="ARBA" id="ARBA00023163"/>
    </source>
</evidence>
<dbReference type="FunCoup" id="L9L6T8">
    <property type="interactions" value="364"/>
</dbReference>
<dbReference type="Gene3D" id="2.30.42.10">
    <property type="match status" value="4"/>
</dbReference>
<feature type="region of interest" description="Disordered" evidence="13">
    <location>
        <begin position="544"/>
        <end position="567"/>
    </location>
</feature>
<dbReference type="InterPro" id="IPR001478">
    <property type="entry name" value="PDZ"/>
</dbReference>
<feature type="transmembrane region" description="Helical" evidence="14">
    <location>
        <begin position="302"/>
        <end position="323"/>
    </location>
</feature>
<dbReference type="GO" id="GO:0005737">
    <property type="term" value="C:cytoplasm"/>
    <property type="evidence" value="ECO:0007669"/>
    <property type="project" value="UniProtKB-SubCell"/>
</dbReference>
<feature type="compositionally biased region" description="Basic residues" evidence="13">
    <location>
        <begin position="446"/>
        <end position="455"/>
    </location>
</feature>
<feature type="region of interest" description="Disordered" evidence="13">
    <location>
        <begin position="1752"/>
        <end position="1773"/>
    </location>
</feature>
<feature type="domain" description="PDZ" evidence="15">
    <location>
        <begin position="793"/>
        <end position="863"/>
    </location>
</feature>
<keyword evidence="14" id="KW-1133">Transmembrane helix</keyword>
<evidence type="ECO:0000256" key="10">
    <source>
        <dbReference type="ARBA" id="ARBA00023242"/>
    </source>
</evidence>
<evidence type="ECO:0000313" key="17">
    <source>
        <dbReference type="Proteomes" id="UP000011518"/>
    </source>
</evidence>
<feature type="region of interest" description="Disordered" evidence="13">
    <location>
        <begin position="919"/>
        <end position="1139"/>
    </location>
</feature>
<keyword evidence="14" id="KW-0472">Membrane</keyword>
<feature type="compositionally biased region" description="Basic and acidic residues" evidence="13">
    <location>
        <begin position="1043"/>
        <end position="1058"/>
    </location>
</feature>
<keyword evidence="2 12" id="KW-0963">Cytoplasm</keyword>
<evidence type="ECO:0000313" key="16">
    <source>
        <dbReference type="EMBL" id="ELW70706.1"/>
    </source>
</evidence>
<dbReference type="PANTHER" id="PTHR48484:SF2">
    <property type="entry name" value="PRO-INTERLEUKIN-16"/>
    <property type="match status" value="1"/>
</dbReference>
<feature type="compositionally biased region" description="Basic and acidic residues" evidence="13">
    <location>
        <begin position="919"/>
        <end position="933"/>
    </location>
</feature>
<feature type="compositionally biased region" description="Basic residues" evidence="13">
    <location>
        <begin position="1128"/>
        <end position="1137"/>
    </location>
</feature>
<keyword evidence="4 12" id="KW-0202">Cytokine</keyword>
<feature type="domain" description="PDZ" evidence="15">
    <location>
        <begin position="655"/>
        <end position="741"/>
    </location>
</feature>
<dbReference type="GO" id="GO:0030595">
    <property type="term" value="P:leukocyte chemotaxis"/>
    <property type="evidence" value="ECO:0007669"/>
    <property type="project" value="TreeGrafter"/>
</dbReference>
<dbReference type="PROSITE" id="PS50106">
    <property type="entry name" value="PDZ"/>
    <property type="match status" value="4"/>
</dbReference>
<dbReference type="FunFam" id="2.30.42.10:FF:000122">
    <property type="entry name" value="Pro-interleukin-16"/>
    <property type="match status" value="1"/>
</dbReference>
<proteinExistence type="predicted"/>
<dbReference type="GO" id="GO:0005125">
    <property type="term" value="F:cytokine activity"/>
    <property type="evidence" value="ECO:0007669"/>
    <property type="project" value="UniProtKB-KW"/>
</dbReference>
<feature type="transmembrane region" description="Helical" evidence="14">
    <location>
        <begin position="194"/>
        <end position="215"/>
    </location>
</feature>
<feature type="transmembrane region" description="Helical" evidence="14">
    <location>
        <begin position="32"/>
        <end position="53"/>
    </location>
</feature>
<evidence type="ECO:0000256" key="1">
    <source>
        <dbReference type="ARBA" id="ARBA00004123"/>
    </source>
</evidence>
<dbReference type="GO" id="GO:0005615">
    <property type="term" value="C:extracellular space"/>
    <property type="evidence" value="ECO:0007669"/>
    <property type="project" value="UniProtKB-KW"/>
</dbReference>
<keyword evidence="14" id="KW-0812">Transmembrane</keyword>
<dbReference type="InterPro" id="IPR055287">
    <property type="entry name" value="IL-16-like"/>
</dbReference>
<dbReference type="SUPFAM" id="SSF50156">
    <property type="entry name" value="PDZ domain-like"/>
    <property type="match status" value="4"/>
</dbReference>
<evidence type="ECO:0000256" key="5">
    <source>
        <dbReference type="ARBA" id="ARBA00022525"/>
    </source>
</evidence>
<dbReference type="GO" id="GO:0050930">
    <property type="term" value="P:induction of positive chemotaxis"/>
    <property type="evidence" value="ECO:0007669"/>
    <property type="project" value="InterPro"/>
</dbReference>
<comment type="subunit">
    <text evidence="12">Homotetramer.</text>
</comment>
<evidence type="ECO:0000256" key="6">
    <source>
        <dbReference type="ARBA" id="ARBA00022553"/>
    </source>
</evidence>
<evidence type="ECO:0000256" key="12">
    <source>
        <dbReference type="RuleBase" id="RU363135"/>
    </source>
</evidence>
<dbReference type="SMART" id="SM00228">
    <property type="entry name" value="PDZ"/>
    <property type="match status" value="4"/>
</dbReference>
<evidence type="ECO:0000256" key="11">
    <source>
        <dbReference type="ARBA" id="ARBA00024706"/>
    </source>
</evidence>
<keyword evidence="10 12" id="KW-0539">Nucleus</keyword>
<keyword evidence="6" id="KW-0597">Phosphoprotein</keyword>
<keyword evidence="5 12" id="KW-0964">Secreted</keyword>
<feature type="compositionally biased region" description="Low complexity" evidence="13">
    <location>
        <begin position="948"/>
        <end position="967"/>
    </location>
</feature>
<dbReference type="GO" id="GO:0005634">
    <property type="term" value="C:nucleus"/>
    <property type="evidence" value="ECO:0007669"/>
    <property type="project" value="UniProtKB-SubCell"/>
</dbReference>
<evidence type="ECO:0000256" key="7">
    <source>
        <dbReference type="ARBA" id="ARBA00022737"/>
    </source>
</evidence>
<feature type="transmembrane region" description="Helical" evidence="14">
    <location>
        <begin position="168"/>
        <end position="188"/>
    </location>
</feature>
<sequence>MVPCAVALNVVPCAVVLSVVPCAVALNVVPCAVVLSVVPCAVALNVVPCAVVLSVVPCAVALNVVPCAVVLSVVPCAVALNVVPCAVVLSVVPCAVALNVVPCAVVLSVVPCAVALNVVPCAVVLSVVPCAVALNVVPCAVVLSVVPCAVALNVVPCAVVLSVVPCAVALNVVPCAVVLSVVPCAVALNVVPCAVVLSVVPCAVALNVVPCAVVLSVVPCAVALNVVPCAVVLSVVPCAVALNVVPCAVVLSVVPCAVALNVVPCAVVLSVVPCAVALNVVPCAVVLSVVPCAVALNVVPCAVVLSVVPCAVALNVVPCAVVLSVVPCAVALNVVPCAVVLSVVPCAVALNVVPCAVVLSVVPCAVALNVVPCAVVLSVVPCAVALNMVLCAVVLLSMVLCAVVLLRTQEVAAKHNPVATRQPRARDQDRKKGSFTSALRMEPHSRSGKGRKSAKFRSISRSLILCNAKTSDDGSSPDEKYPDPFEISLAQGKEGIVHSSVQLADTSEAGSNSVPAPALASEAAQAPVAGSDRGKNCRRLFFMKESSTTSSREKPGKPETQSNTFLFPKACHQRTRSNSTSVNPYCTGDIDFAMAGKSAASDRQPYSLCSNRKSLSQQLDCPAGKAAGTSRPTRSLSTAQLVQPSGGLQASVISNIVLMKGQAKGLGFSIVGGKDSIYGPIGIYVKTIFAGGAAAADGRLQEGDEILELNGESMAGLTHQDALYRFKQAKKGLLTLTVRTRLTAPPALCSQLSPPLCRSLSSSSCVTKDSSSFSESPVAPSSTTKPNYRVMVEVSLQKEAGVGLGIGLCSVPYFQCISGIFVHTLSPGSVAHLDGRLRCGDELVEVNDSPVHCMTLNDVYAVLSHCSPGPVPIIVSRHPDPQVSEQQLKDAVAQAVENVKFGKERHQWSLDGVKRLENSWHGRPTLEKEREKTSAPPHRRAQKVMVRSSSDSSYMSGSPGGSPSSGSAERQPCDLEVGMCGPSLTLGQEPGVPPEASARPAQESPSALENKDSHPPLRLKKSFEILVRKPTSSKPKPPPRKYFKSDSDPQKNLEERENTTCPSGHTLATCSQEARELLPPLPPPEDTAGRTPCVSACSPGPAVGLQTPSSTEGELGRRQASPVTQRSPAKHPLLKRQARMDCSFETAPEDPWVRISDCIKNLFSPIMSESHSHLPLQPGVSLGDGGTQGHPDGAPPKLDAANGTSRTHKAADGGAVKKGPPVAPKPAWFRQSLKGLRSRVPDPRRLPETALPPQPTPASREPLGTHVRAASSIKQRISSFETLSSSQPPDKGAPRPSLQPSSGEAAKLPGKQEGRFSGFLGRRAPPAAEHKQPEQEPRPPSPPTASEASDPGVSESPPPERPPSEKTLPPDPEPLLRLLSLRLEDPPGPVPKMPSQRARSFPLTRTQSCEAKAPDEKASKLYSISSQVSSAVMKSLLCLPTSGSWGHTPCISKEGASPTPPASEDSAASNSAETPALDMGFSLNLSELREYTKGLTEVKEASDRDPCSPQSSQSVISLLSSEELQKLIEEVKVLDEATLKQLDSIHVTVLHKEEGAGLGFSLAGGLDLENKVITEGTIQKGNEVLSINGKSLKGTTHNDALAILRQPGEPRQAVIVTRRPTLEATSDLDSSADSPASAAAASERSADSAAAETTVCTVTLEKTSAGLGFSLEGGKGSLHGDKPLTINRIFKAPPYQERFPLISGAASEQRETVQPGDEILQLAGNAVQGLTRFEAWNIIKALPDGPVTVTIRRKSPQSPGTAAAGDPGAALPC</sequence>
<keyword evidence="8" id="KW-0805">Transcription regulation</keyword>
<feature type="region of interest" description="Disordered" evidence="13">
    <location>
        <begin position="416"/>
        <end position="456"/>
    </location>
</feature>
<dbReference type="InParanoid" id="L9L6T8"/>
<reference evidence="17" key="1">
    <citation type="submission" date="2012-07" db="EMBL/GenBank/DDBJ databases">
        <title>Genome of the Chinese tree shrew, a rising model animal genetically related to primates.</title>
        <authorList>
            <person name="Zhang G."/>
            <person name="Fan Y."/>
            <person name="Yao Y."/>
            <person name="Huang Z."/>
        </authorList>
    </citation>
    <scope>NUCLEOTIDE SEQUENCE [LARGE SCALE GENOMIC DNA]</scope>
</reference>
<feature type="transmembrane region" description="Helical" evidence="14">
    <location>
        <begin position="140"/>
        <end position="161"/>
    </location>
</feature>
<dbReference type="CDD" id="cd06763">
    <property type="entry name" value="PDZ7_PDZD2-PDZ4_hPro-IL-16-like"/>
    <property type="match status" value="1"/>
</dbReference>
<feature type="transmembrane region" description="Helical" evidence="14">
    <location>
        <begin position="384"/>
        <end position="406"/>
    </location>
</feature>
<feature type="region of interest" description="Disordered" evidence="13">
    <location>
        <begin position="1450"/>
        <end position="1473"/>
    </location>
</feature>
<feature type="chain" id="PRO_5004000016" description="Pro-interleukin-16" evidence="12">
    <location>
        <begin position="26"/>
        <end position="1773"/>
    </location>
</feature>
<keyword evidence="17" id="KW-1185">Reference proteome</keyword>
<dbReference type="Proteomes" id="UP000011518">
    <property type="component" value="Unassembled WGS sequence"/>
</dbReference>
<evidence type="ECO:0000256" key="2">
    <source>
        <dbReference type="ARBA" id="ARBA00022490"/>
    </source>
</evidence>
<feature type="transmembrane region" description="Helical" evidence="14">
    <location>
        <begin position="60"/>
        <end position="80"/>
    </location>
</feature>
<evidence type="ECO:0000256" key="14">
    <source>
        <dbReference type="SAM" id="Phobius"/>
    </source>
</evidence>
<dbReference type="InterPro" id="IPR020450">
    <property type="entry name" value="IL-16"/>
</dbReference>
<dbReference type="eggNOG" id="KOG3528">
    <property type="taxonomic scope" value="Eukaryota"/>
</dbReference>
<dbReference type="FunFam" id="2.30.42.10:FF:000102">
    <property type="entry name" value="Putative pro-interleukin-16"/>
    <property type="match status" value="1"/>
</dbReference>
<feature type="transmembrane region" description="Helical" evidence="14">
    <location>
        <begin position="330"/>
        <end position="350"/>
    </location>
</feature>
<feature type="compositionally biased region" description="Low complexity" evidence="13">
    <location>
        <begin position="1462"/>
        <end position="1473"/>
    </location>
</feature>
<feature type="compositionally biased region" description="Low complexity" evidence="13">
    <location>
        <begin position="1759"/>
        <end position="1773"/>
    </location>
</feature>
<evidence type="ECO:0000259" key="15">
    <source>
        <dbReference type="PROSITE" id="PS50106"/>
    </source>
</evidence>
<dbReference type="STRING" id="246437.L9L6T8"/>
<feature type="transmembrane region" description="Helical" evidence="14">
    <location>
        <begin position="114"/>
        <end position="134"/>
    </location>
</feature>
<feature type="compositionally biased region" description="Low complexity" evidence="13">
    <location>
        <begin position="1624"/>
        <end position="1646"/>
    </location>
</feature>
<comment type="subcellular location">
    <subcellularLocation>
        <location evidence="12">Cytoplasm</location>
    </subcellularLocation>
    <subcellularLocation>
        <location evidence="1 12">Nucleus</location>
    </subcellularLocation>
    <subcellularLocation>
        <location evidence="12">Secreted</location>
    </subcellularLocation>
</comment>
<dbReference type="GO" id="GO:0042609">
    <property type="term" value="F:CD4 receptor binding"/>
    <property type="evidence" value="ECO:0007669"/>
    <property type="project" value="TreeGrafter"/>
</dbReference>
<dbReference type="PANTHER" id="PTHR48484">
    <property type="entry name" value="PRO-INTERLEUKIN-16"/>
    <property type="match status" value="1"/>
</dbReference>
<evidence type="ECO:0000256" key="3">
    <source>
        <dbReference type="ARBA" id="ARBA00022500"/>
    </source>
</evidence>
<accession>L9L6T8</accession>
<dbReference type="FunFam" id="2.30.42.10:FF:000147">
    <property type="entry name" value="Pro-interleukin-16"/>
    <property type="match status" value="1"/>
</dbReference>
<evidence type="ECO:0000256" key="8">
    <source>
        <dbReference type="ARBA" id="ARBA00023015"/>
    </source>
</evidence>
<dbReference type="CDD" id="cd06760">
    <property type="entry name" value="PDZ4_PDZD2-PDZ2_hPro-IL-16-like"/>
    <property type="match status" value="1"/>
</dbReference>
<feature type="transmembrane region" description="Helical" evidence="14">
    <location>
        <begin position="222"/>
        <end position="242"/>
    </location>
</feature>
<feature type="compositionally biased region" description="Polar residues" evidence="13">
    <location>
        <begin position="1272"/>
        <end position="1288"/>
    </location>
</feature>
<dbReference type="InterPro" id="IPR036034">
    <property type="entry name" value="PDZ_sf"/>
</dbReference>
<feature type="compositionally biased region" description="Basic and acidic residues" evidence="13">
    <location>
        <begin position="1328"/>
        <end position="1337"/>
    </location>
</feature>
<feature type="transmembrane region" description="Helical" evidence="14">
    <location>
        <begin position="248"/>
        <end position="269"/>
    </location>
</feature>
<feature type="domain" description="PDZ" evidence="15">
    <location>
        <begin position="1657"/>
        <end position="1754"/>
    </location>
</feature>
<name>L9L6T8_TUPCH</name>
<feature type="transmembrane region" description="Helical" evidence="14">
    <location>
        <begin position="356"/>
        <end position="377"/>
    </location>
</feature>
<organism evidence="16 17">
    <name type="scientific">Tupaia chinensis</name>
    <name type="common">Chinese tree shrew</name>
    <name type="synonym">Tupaia belangeri chinensis</name>
    <dbReference type="NCBI Taxonomy" id="246437"/>
    <lineage>
        <taxon>Eukaryota</taxon>
        <taxon>Metazoa</taxon>
        <taxon>Chordata</taxon>
        <taxon>Craniata</taxon>
        <taxon>Vertebrata</taxon>
        <taxon>Euteleostomi</taxon>
        <taxon>Mammalia</taxon>
        <taxon>Eutheria</taxon>
        <taxon>Euarchontoglires</taxon>
        <taxon>Scandentia</taxon>
        <taxon>Tupaiidae</taxon>
        <taxon>Tupaia</taxon>
    </lineage>
</organism>
<feature type="region of interest" description="Disordered" evidence="13">
    <location>
        <begin position="1622"/>
        <end position="1646"/>
    </location>
</feature>
<keyword evidence="3 12" id="KW-0145">Chemotaxis</keyword>
<dbReference type="EMBL" id="KB320486">
    <property type="protein sequence ID" value="ELW70706.1"/>
    <property type="molecule type" value="Genomic_DNA"/>
</dbReference>
<feature type="compositionally biased region" description="Basic and acidic residues" evidence="13">
    <location>
        <begin position="1009"/>
        <end position="1027"/>
    </location>
</feature>
<feature type="compositionally biased region" description="Low complexity" evidence="13">
    <location>
        <begin position="1344"/>
        <end position="1355"/>
    </location>
</feature>
<feature type="domain" description="PDZ" evidence="15">
    <location>
        <begin position="1546"/>
        <end position="1619"/>
    </location>
</feature>
<protein>
    <recommendedName>
        <fullName evidence="12">Pro-interleukin-16</fullName>
    </recommendedName>
    <component>
        <recommendedName>
            <fullName evidence="12">Interleukin-16</fullName>
            <shortName evidence="12">IL-16</shortName>
        </recommendedName>
        <alternativeName>
            <fullName evidence="12">Lymphocyte chemoattractant factor</fullName>
            <shortName evidence="12">LCF</shortName>
        </alternativeName>
    </component>
</protein>
<gene>
    <name evidence="12" type="primary">IL16</name>
    <name evidence="16" type="ORF">TREES_T100016714</name>
</gene>
<feature type="signal peptide" evidence="12">
    <location>
        <begin position="1"/>
        <end position="25"/>
    </location>
</feature>
<keyword evidence="9" id="KW-0804">Transcription</keyword>
<reference evidence="17" key="2">
    <citation type="journal article" date="2013" name="Nat. Commun.">
        <title>Genome of the Chinese tree shrew.</title>
        <authorList>
            <person name="Fan Y."/>
            <person name="Huang Z.Y."/>
            <person name="Cao C.C."/>
            <person name="Chen C.S."/>
            <person name="Chen Y.X."/>
            <person name="Fan D.D."/>
            <person name="He J."/>
            <person name="Hou H.L."/>
            <person name="Hu L."/>
            <person name="Hu X.T."/>
            <person name="Jiang X.T."/>
            <person name="Lai R."/>
            <person name="Lang Y.S."/>
            <person name="Liang B."/>
            <person name="Liao S.G."/>
            <person name="Mu D."/>
            <person name="Ma Y.Y."/>
            <person name="Niu Y.Y."/>
            <person name="Sun X.Q."/>
            <person name="Xia J.Q."/>
            <person name="Xiao J."/>
            <person name="Xiong Z.Q."/>
            <person name="Xu L."/>
            <person name="Yang L."/>
            <person name="Zhang Y."/>
            <person name="Zhao W."/>
            <person name="Zhao X.D."/>
            <person name="Zheng Y.T."/>
            <person name="Zhou J.M."/>
            <person name="Zhu Y.B."/>
            <person name="Zhang G.J."/>
            <person name="Wang J."/>
            <person name="Yao Y.G."/>
        </authorList>
    </citation>
    <scope>NUCLEOTIDE SEQUENCE [LARGE SCALE GENOMIC DNA]</scope>
</reference>
<comment type="function">
    <text evidence="11 12">Interleukin-16 stimulates a migratory response in CD4+ lymphocytes, monocytes, and eosinophils. Primes CD4+ T-cells for IL-2 and IL-15 responsiveness. Also induces T-lymphocyte expression of interleukin 2 receptor. Ligand for CD4.</text>
</comment>
<dbReference type="Pfam" id="PF00595">
    <property type="entry name" value="PDZ"/>
    <property type="match status" value="2"/>
</dbReference>
<dbReference type="FunFam" id="2.30.42.10:FF:000127">
    <property type="entry name" value="Pro-interleukin-16"/>
    <property type="match status" value="1"/>
</dbReference>
<dbReference type="PRINTS" id="PR01931">
    <property type="entry name" value="INTRLEUKIN16"/>
</dbReference>
<dbReference type="CDD" id="cd06759">
    <property type="entry name" value="PDZ3_PDZD2-PDZ1_hPro-IL-16-like"/>
    <property type="match status" value="1"/>
</dbReference>
<keyword evidence="12" id="KW-0732">Signal</keyword>
<keyword evidence="7" id="KW-0677">Repeat</keyword>
<evidence type="ECO:0000256" key="13">
    <source>
        <dbReference type="SAM" id="MobiDB-lite"/>
    </source>
</evidence>